<comment type="caution">
    <text evidence="1">The sequence shown here is derived from an EMBL/GenBank/DDBJ whole genome shotgun (WGS) entry which is preliminary data.</text>
</comment>
<reference evidence="1" key="1">
    <citation type="submission" date="2020-05" db="EMBL/GenBank/DDBJ databases">
        <title>Large-scale comparative analyses of tick genomes elucidate their genetic diversity and vector capacities.</title>
        <authorList>
            <person name="Jia N."/>
            <person name="Wang J."/>
            <person name="Shi W."/>
            <person name="Du L."/>
            <person name="Sun Y."/>
            <person name="Zhan W."/>
            <person name="Jiang J."/>
            <person name="Wang Q."/>
            <person name="Zhang B."/>
            <person name="Ji P."/>
            <person name="Sakyi L.B."/>
            <person name="Cui X."/>
            <person name="Yuan T."/>
            <person name="Jiang B."/>
            <person name="Yang W."/>
            <person name="Lam T.T.-Y."/>
            <person name="Chang Q."/>
            <person name="Ding S."/>
            <person name="Wang X."/>
            <person name="Zhu J."/>
            <person name="Ruan X."/>
            <person name="Zhao L."/>
            <person name="Wei J."/>
            <person name="Que T."/>
            <person name="Du C."/>
            <person name="Cheng J."/>
            <person name="Dai P."/>
            <person name="Han X."/>
            <person name="Huang E."/>
            <person name="Gao Y."/>
            <person name="Liu J."/>
            <person name="Shao H."/>
            <person name="Ye R."/>
            <person name="Li L."/>
            <person name="Wei W."/>
            <person name="Wang X."/>
            <person name="Wang C."/>
            <person name="Yang T."/>
            <person name="Huo Q."/>
            <person name="Li W."/>
            <person name="Guo W."/>
            <person name="Chen H."/>
            <person name="Zhou L."/>
            <person name="Ni X."/>
            <person name="Tian J."/>
            <person name="Zhou Y."/>
            <person name="Sheng Y."/>
            <person name="Liu T."/>
            <person name="Pan Y."/>
            <person name="Xia L."/>
            <person name="Li J."/>
            <person name="Zhao F."/>
            <person name="Cao W."/>
        </authorList>
    </citation>
    <scope>NUCLEOTIDE SEQUENCE</scope>
    <source>
        <strain evidence="1">Dsil-2018</strain>
    </source>
</reference>
<evidence type="ECO:0000313" key="2">
    <source>
        <dbReference type="Proteomes" id="UP000821865"/>
    </source>
</evidence>
<proteinExistence type="predicted"/>
<keyword evidence="2" id="KW-1185">Reference proteome</keyword>
<evidence type="ECO:0000313" key="1">
    <source>
        <dbReference type="EMBL" id="KAH7938249.1"/>
    </source>
</evidence>
<gene>
    <name evidence="1" type="ORF">HPB49_021979</name>
</gene>
<dbReference type="EMBL" id="CM023477">
    <property type="protein sequence ID" value="KAH7938249.1"/>
    <property type="molecule type" value="Genomic_DNA"/>
</dbReference>
<sequence>MTEVGICKCVIAALIVALGAPLLHYLCFLLRRVFRRDLPPGPLGLPLLGYIPFMTKDGHRDIEALRQKYGNVFGLHFGFRYVVFLCDFTSAKEALSNDALLDRAQEFPLNVHEKSQSMILANGPPWREQRRFTMRTFKTLISTTQTVETHIHDELSYLVRELASRKGEPVTIISLLTPSTSNVITATVFGRRFEYGSPERVELDELAEGIPALANQMASINFFPWLRRVLSMLHIGPCGRIRSAMQRRDDISETLIGHHEKTYQDGLVRDYIDGFLSEMRRPEQEKKTFTRDVLRSNASSFFGAGSETVRSAIQCLLMTCAAKPEMQNRIRDEIDVVLGQSGQRSRVLWEDRNRMPYTQAFIWEATRCEPISPFSLMRSASEDTKISGYAIPRGSVVVTALRCIFHDASFWKDPEVFRPERFLVDGGTRASKPENLIAFSYGKRSCPGEMIANMERFIFLTTILQHFIVEVPPRDPALSLDEVLTRSLRPQSQELVFRAREMRG</sequence>
<protein>
    <submittedName>
        <fullName evidence="1">Uncharacterized protein</fullName>
    </submittedName>
</protein>
<accession>A0ACB8CBL3</accession>
<name>A0ACB8CBL3_DERSI</name>
<dbReference type="Proteomes" id="UP000821865">
    <property type="component" value="Chromosome 8"/>
</dbReference>
<organism evidence="1 2">
    <name type="scientific">Dermacentor silvarum</name>
    <name type="common">Tick</name>
    <dbReference type="NCBI Taxonomy" id="543639"/>
    <lineage>
        <taxon>Eukaryota</taxon>
        <taxon>Metazoa</taxon>
        <taxon>Ecdysozoa</taxon>
        <taxon>Arthropoda</taxon>
        <taxon>Chelicerata</taxon>
        <taxon>Arachnida</taxon>
        <taxon>Acari</taxon>
        <taxon>Parasitiformes</taxon>
        <taxon>Ixodida</taxon>
        <taxon>Ixodoidea</taxon>
        <taxon>Ixodidae</taxon>
        <taxon>Rhipicephalinae</taxon>
        <taxon>Dermacentor</taxon>
    </lineage>
</organism>